<dbReference type="Pfam" id="PF15980">
    <property type="entry name" value="ComGF"/>
    <property type="match status" value="1"/>
</dbReference>
<evidence type="ECO:0000313" key="5">
    <source>
        <dbReference type="Proteomes" id="UP000279911"/>
    </source>
</evidence>
<keyword evidence="3" id="KW-0812">Transmembrane</keyword>
<dbReference type="NCBIfam" id="NF041002">
    <property type="entry name" value="pilin_ComGF"/>
    <property type="match status" value="1"/>
</dbReference>
<dbReference type="InterPro" id="IPR012902">
    <property type="entry name" value="N_methyl_site"/>
</dbReference>
<evidence type="ECO:0000256" key="3">
    <source>
        <dbReference type="SAM" id="Phobius"/>
    </source>
</evidence>
<dbReference type="Pfam" id="PF07963">
    <property type="entry name" value="N_methyl"/>
    <property type="match status" value="1"/>
</dbReference>
<keyword evidence="3" id="KW-1133">Transmembrane helix</keyword>
<protein>
    <submittedName>
        <fullName evidence="4">Competence protein comGF</fullName>
    </submittedName>
</protein>
<feature type="transmembrane region" description="Helical" evidence="3">
    <location>
        <begin position="22"/>
        <end position="44"/>
    </location>
</feature>
<dbReference type="Proteomes" id="UP000279911">
    <property type="component" value="Unassembled WGS sequence"/>
</dbReference>
<comment type="caution">
    <text evidence="4">The sequence shown here is derived from an EMBL/GenBank/DDBJ whole genome shotgun (WGS) entry which is preliminary data.</text>
</comment>
<proteinExistence type="predicted"/>
<dbReference type="AlphaFoldDB" id="A0A427TSU8"/>
<gene>
    <name evidence="4" type="ORF">EJA10_10095</name>
</gene>
<keyword evidence="3" id="KW-0472">Membrane</keyword>
<dbReference type="EMBL" id="RSFW01000012">
    <property type="protein sequence ID" value="RSD27482.1"/>
    <property type="molecule type" value="Genomic_DNA"/>
</dbReference>
<dbReference type="GO" id="GO:0030420">
    <property type="term" value="P:establishment of competence for transformation"/>
    <property type="evidence" value="ECO:0007669"/>
    <property type="project" value="UniProtKB-KW"/>
</dbReference>
<name>A0A427TSU8_9BACI</name>
<comment type="subcellular location">
    <subcellularLocation>
        <location evidence="1">Cell surface</location>
    </subcellularLocation>
</comment>
<evidence type="ECO:0000256" key="2">
    <source>
        <dbReference type="ARBA" id="ARBA00023287"/>
    </source>
</evidence>
<reference evidence="5" key="1">
    <citation type="submission" date="2018-12" db="EMBL/GenBank/DDBJ databases">
        <title>Bacillus chawlae sp. nov., Bacillus glennii sp. nov., and Bacillus saganii sp. nov. Isolated from the Vehicle Assembly Building at Kennedy Space Center where the Viking Spacecraft were Assembled.</title>
        <authorList>
            <person name="Seuylemezian A."/>
            <person name="Vaishampayan P."/>
        </authorList>
    </citation>
    <scope>NUCLEOTIDE SEQUENCE [LARGE SCALE GENOMIC DNA]</scope>
    <source>
        <strain evidence="5">DSM 13966</strain>
    </source>
</reference>
<accession>A0A427TSU8</accession>
<keyword evidence="2" id="KW-0178">Competence</keyword>
<organism evidence="4 5">
    <name type="scientific">Mesobacillus subterraneus</name>
    <dbReference type="NCBI Taxonomy" id="285983"/>
    <lineage>
        <taxon>Bacteria</taxon>
        <taxon>Bacillati</taxon>
        <taxon>Bacillota</taxon>
        <taxon>Bacilli</taxon>
        <taxon>Bacillales</taxon>
        <taxon>Bacillaceae</taxon>
        <taxon>Mesobacillus</taxon>
    </lineage>
</organism>
<dbReference type="OrthoDB" id="2361316at2"/>
<evidence type="ECO:0000256" key="1">
    <source>
        <dbReference type="ARBA" id="ARBA00004241"/>
    </source>
</evidence>
<dbReference type="GO" id="GO:0009986">
    <property type="term" value="C:cell surface"/>
    <property type="evidence" value="ECO:0007669"/>
    <property type="project" value="UniProtKB-SubCell"/>
</dbReference>
<sequence length="155" mass="17663">MVIYKPKDVQTRNERGFTMLEMVISLAFFMIIVSMLPIGFSLLLNNSAAELGIRQMEWEVFSSQVKKEIRTAEQIMVQPDKLLLTVNGQTVLYEKYGSGIRRRVNYQGHEILVQSILTCSFQNIIDGVEITAVDLNGKTRSVRVHQFYQTGSAEL</sequence>
<dbReference type="InterPro" id="IPR016977">
    <property type="entry name" value="ComGF"/>
</dbReference>
<evidence type="ECO:0000313" key="4">
    <source>
        <dbReference type="EMBL" id="RSD27482.1"/>
    </source>
</evidence>